<dbReference type="InterPro" id="IPR018487">
    <property type="entry name" value="Hemopexin-like_repeat"/>
</dbReference>
<feature type="region of interest" description="Disordered" evidence="14">
    <location>
        <begin position="534"/>
        <end position="554"/>
    </location>
</feature>
<feature type="binding site" description="in inhibited form" evidence="10">
    <location>
        <position position="60"/>
    </location>
    <ligand>
        <name>Zn(2+)</name>
        <dbReference type="ChEBI" id="CHEBI:29105"/>
        <label>2</label>
        <note>catalytic</note>
    </ligand>
</feature>
<organism evidence="16 17">
    <name type="scientific">Candidula unifasciata</name>
    <dbReference type="NCBI Taxonomy" id="100452"/>
    <lineage>
        <taxon>Eukaryota</taxon>
        <taxon>Metazoa</taxon>
        <taxon>Spiralia</taxon>
        <taxon>Lophotrochozoa</taxon>
        <taxon>Mollusca</taxon>
        <taxon>Gastropoda</taxon>
        <taxon>Heterobranchia</taxon>
        <taxon>Euthyneura</taxon>
        <taxon>Panpulmonata</taxon>
        <taxon>Eupulmonata</taxon>
        <taxon>Stylommatophora</taxon>
        <taxon>Helicina</taxon>
        <taxon>Helicoidea</taxon>
        <taxon>Geomitridae</taxon>
        <taxon>Candidula</taxon>
    </lineage>
</organism>
<evidence type="ECO:0000256" key="2">
    <source>
        <dbReference type="ARBA" id="ARBA00022670"/>
    </source>
</evidence>
<dbReference type="GO" id="GO:0006508">
    <property type="term" value="P:proteolysis"/>
    <property type="evidence" value="ECO:0007669"/>
    <property type="project" value="UniProtKB-KW"/>
</dbReference>
<keyword evidence="5" id="KW-0378">Hydrolase</keyword>
<comment type="cofactor">
    <cofactor evidence="10">
        <name>Ca(2+)</name>
        <dbReference type="ChEBI" id="CHEBI:29108"/>
    </cofactor>
    <text evidence="10">Can bind about 5 Ca(2+) ions per subunit.</text>
</comment>
<dbReference type="InterPro" id="IPR036375">
    <property type="entry name" value="Hemopexin-like_dom_sf"/>
</dbReference>
<dbReference type="InterPro" id="IPR036365">
    <property type="entry name" value="PGBD-like_sf"/>
</dbReference>
<dbReference type="SUPFAM" id="SSF47090">
    <property type="entry name" value="PGBD-like"/>
    <property type="match status" value="1"/>
</dbReference>
<feature type="binding site" evidence="10">
    <location>
        <position position="394"/>
    </location>
    <ligand>
        <name>Ca(2+)</name>
        <dbReference type="ChEBI" id="CHEBI:29108"/>
        <label>5</label>
    </ligand>
</feature>
<dbReference type="GO" id="GO:0030198">
    <property type="term" value="P:extracellular matrix organization"/>
    <property type="evidence" value="ECO:0007669"/>
    <property type="project" value="TreeGrafter"/>
</dbReference>
<feature type="binding site" evidence="10">
    <location>
        <position position="175"/>
    </location>
    <ligand>
        <name>Ca(2+)</name>
        <dbReference type="ChEBI" id="CHEBI:29108"/>
        <label>3</label>
    </ligand>
</feature>
<evidence type="ECO:0000256" key="1">
    <source>
        <dbReference type="ARBA" id="ARBA00010370"/>
    </source>
</evidence>
<feature type="binding site" evidence="10">
    <location>
        <position position="173"/>
    </location>
    <ligand>
        <name>Zn(2+)</name>
        <dbReference type="ChEBI" id="CHEBI:29105"/>
        <label>1</label>
    </ligand>
</feature>
<keyword evidence="3 9" id="KW-0479">Metal-binding</keyword>
<evidence type="ECO:0000256" key="3">
    <source>
        <dbReference type="ARBA" id="ARBA00022723"/>
    </source>
</evidence>
<keyword evidence="10" id="KW-0106">Calcium</keyword>
<evidence type="ECO:0000256" key="14">
    <source>
        <dbReference type="SAM" id="MobiDB-lite"/>
    </source>
</evidence>
<feature type="binding site" evidence="9">
    <location>
        <position position="206"/>
    </location>
    <ligand>
        <name>Zn(2+)</name>
        <dbReference type="ChEBI" id="CHEBI:29105"/>
        <label>2</label>
        <note>catalytic</note>
    </ligand>
</feature>
<evidence type="ECO:0000256" key="13">
    <source>
        <dbReference type="PROSITE-ProRule" id="PRU01011"/>
    </source>
</evidence>
<dbReference type="PROSITE" id="PS51642">
    <property type="entry name" value="HEMOPEXIN_2"/>
    <property type="match status" value="1"/>
</dbReference>
<dbReference type="InterPro" id="IPR006026">
    <property type="entry name" value="Peptidase_Metallo"/>
</dbReference>
<comment type="similarity">
    <text evidence="1">Belongs to the peptidase M10A family.</text>
</comment>
<dbReference type="Pfam" id="PF00413">
    <property type="entry name" value="Peptidase_M10"/>
    <property type="match status" value="1"/>
</dbReference>
<feature type="binding site" evidence="10">
    <location>
        <position position="143"/>
    </location>
    <ligand>
        <name>Zn(2+)</name>
        <dbReference type="ChEBI" id="CHEBI:29105"/>
        <label>1</label>
    </ligand>
</feature>
<evidence type="ECO:0000313" key="16">
    <source>
        <dbReference type="EMBL" id="CAG5129335.1"/>
    </source>
</evidence>
<dbReference type="InterPro" id="IPR021190">
    <property type="entry name" value="Pept_M10A"/>
</dbReference>
<dbReference type="AlphaFoldDB" id="A0A8S3ZNI6"/>
<evidence type="ECO:0000256" key="10">
    <source>
        <dbReference type="PIRSR" id="PIRSR621190-2"/>
    </source>
</evidence>
<dbReference type="EMBL" id="CAJHNH020003456">
    <property type="protein sequence ID" value="CAG5129335.1"/>
    <property type="molecule type" value="Genomic_DNA"/>
</dbReference>
<feature type="binding site" evidence="10">
    <location>
        <position position="153"/>
    </location>
    <ligand>
        <name>Ca(2+)</name>
        <dbReference type="ChEBI" id="CHEBI:29108"/>
        <label>3</label>
    </ligand>
</feature>
<evidence type="ECO:0000256" key="11">
    <source>
        <dbReference type="PIRSR" id="PIRSR621190-4"/>
    </source>
</evidence>
<feature type="binding site" evidence="10">
    <location>
        <position position="178"/>
    </location>
    <ligand>
        <name>Ca(2+)</name>
        <dbReference type="ChEBI" id="CHEBI:29108"/>
        <label>3</label>
    </ligand>
</feature>
<keyword evidence="6 9" id="KW-0862">Zinc</keyword>
<dbReference type="PRINTS" id="PR00138">
    <property type="entry name" value="MATRIXIN"/>
</dbReference>
<feature type="binding site" evidence="10">
    <location>
        <position position="160"/>
    </location>
    <ligand>
        <name>Zn(2+)</name>
        <dbReference type="ChEBI" id="CHEBI:29105"/>
        <label>1</label>
    </ligand>
</feature>
<feature type="binding site" evidence="10">
    <location>
        <position position="169"/>
    </location>
    <ligand>
        <name>Ca(2+)</name>
        <dbReference type="ChEBI" id="CHEBI:29108"/>
        <label>2</label>
    </ligand>
</feature>
<feature type="modified residue" description="Phosphotyrosine; by PKDCC" evidence="11">
    <location>
        <position position="379"/>
    </location>
</feature>
<dbReference type="InterPro" id="IPR002477">
    <property type="entry name" value="Peptidoglycan-bd-like"/>
</dbReference>
<dbReference type="PANTHER" id="PTHR10201">
    <property type="entry name" value="MATRIX METALLOPROTEINASE"/>
    <property type="match status" value="1"/>
</dbReference>
<feature type="binding site" evidence="9">
    <location>
        <position position="196"/>
    </location>
    <ligand>
        <name>Zn(2+)</name>
        <dbReference type="ChEBI" id="CHEBI:29105"/>
        <label>2</label>
        <note>catalytic</note>
    </ligand>
</feature>
<evidence type="ECO:0000256" key="9">
    <source>
        <dbReference type="PIRSR" id="PIRSR001191-2"/>
    </source>
</evidence>
<sequence>EFLSKYGYLQTGSNDPDLVMSDQSDQVISDAIRKFQKFTGLETTGSPDRATLMKMKAPRCGIPDDVSSSGDRNIPYAYNSMGKRWSKDVLKWKLTQTSTKVSEKDQLSAIESALDLWSRVTPLTFQRTQDNPDIEMRFVRGEHGDGPHNSFDGQGRVLAHAYGPGGGVGGDAHFDEDEPWTVGTGEGADLTMVAAHEFGHSLGLGHSSDPEALMAPFYAYSEKPCLKKDDILGIQSLYGPKTRKPRPVVNSTRSLSTITRRVTSIPTTTATTTPKTTVRTTSNRRTNVSLPAFCGVNFRLDAISSGPGGFLYAFGNGSVYKIGAQGLEPGYPKLISQVYHKGPRASVDAATYIPETKKTYLFKDFQVWRYTNFTLDVHYPKIWTDVRTYNLSAAMTLTYEGQSQIIMFGNDNFWAWNPNTEQLVSGYPLPTEIYFPHAPQLPDAAFTNPQGHFIFFKGNSLKQLKQRGTDEIPQALGPNLFGTVCGGDSQVLSQLVPDLSYSRPTQNHGNNNFFKPEFLPSIWSLLGSGVGPVKPAKSYGPARPSQPQLGHEIQ</sequence>
<dbReference type="GO" id="GO:0004222">
    <property type="term" value="F:metalloendopeptidase activity"/>
    <property type="evidence" value="ECO:0007669"/>
    <property type="project" value="InterPro"/>
</dbReference>
<dbReference type="OrthoDB" id="406838at2759"/>
<evidence type="ECO:0000256" key="4">
    <source>
        <dbReference type="ARBA" id="ARBA00022729"/>
    </source>
</evidence>
<feature type="binding site" evidence="10">
    <location>
        <position position="303"/>
    </location>
    <ligand>
        <name>Ca(2+)</name>
        <dbReference type="ChEBI" id="CHEBI:29108"/>
        <label>5</label>
    </ligand>
</feature>
<dbReference type="Pfam" id="PF00045">
    <property type="entry name" value="Hemopexin"/>
    <property type="match status" value="1"/>
</dbReference>
<reference evidence="16" key="1">
    <citation type="submission" date="2021-04" db="EMBL/GenBank/DDBJ databases">
        <authorList>
            <consortium name="Molecular Ecology Group"/>
        </authorList>
    </citation>
    <scope>NUCLEOTIDE SEQUENCE</scope>
</reference>
<dbReference type="SMART" id="SM00120">
    <property type="entry name" value="HX"/>
    <property type="match status" value="4"/>
</dbReference>
<feature type="binding site" evidence="10">
    <location>
        <position position="171"/>
    </location>
    <ligand>
        <name>Ca(2+)</name>
        <dbReference type="ChEBI" id="CHEBI:29108"/>
        <label>2</label>
    </ligand>
</feature>
<feature type="non-terminal residue" evidence="16">
    <location>
        <position position="554"/>
    </location>
</feature>
<keyword evidence="17" id="KW-1185">Reference proteome</keyword>
<dbReference type="Gene3D" id="2.110.10.10">
    <property type="entry name" value="Hemopexin-like domain"/>
    <property type="match status" value="1"/>
</dbReference>
<evidence type="ECO:0000259" key="15">
    <source>
        <dbReference type="SMART" id="SM00235"/>
    </source>
</evidence>
<dbReference type="GO" id="GO:0031012">
    <property type="term" value="C:extracellular matrix"/>
    <property type="evidence" value="ECO:0007669"/>
    <property type="project" value="InterPro"/>
</dbReference>
<feature type="binding site" evidence="10">
    <location>
        <position position="152"/>
    </location>
    <ligand>
        <name>Ca(2+)</name>
        <dbReference type="ChEBI" id="CHEBI:29108"/>
        <label>3</label>
    </ligand>
</feature>
<feature type="domain" description="Peptidase metallopeptidase" evidence="15">
    <location>
        <begin position="81"/>
        <end position="240"/>
    </location>
</feature>
<accession>A0A8S3ZNI6</accession>
<dbReference type="PIRSF" id="PIRSF001191">
    <property type="entry name" value="Peptidase_M10A_matrix"/>
    <property type="match status" value="1"/>
</dbReference>
<dbReference type="InterPro" id="IPR024079">
    <property type="entry name" value="MetalloPept_cat_dom_sf"/>
</dbReference>
<dbReference type="SUPFAM" id="SSF50923">
    <property type="entry name" value="Hemopexin-like domain"/>
    <property type="match status" value="1"/>
</dbReference>
<dbReference type="InterPro" id="IPR033739">
    <property type="entry name" value="M10A_MMP"/>
</dbReference>
<feature type="binding site" evidence="10">
    <location>
        <position position="214"/>
    </location>
    <ligand>
        <name>Zn(2+)</name>
        <dbReference type="ChEBI" id="CHEBI:29105"/>
        <label>2</label>
        <note>catalytic</note>
    </ligand>
</feature>
<keyword evidence="7" id="KW-0482">Metalloprotease</keyword>
<evidence type="ECO:0000256" key="7">
    <source>
        <dbReference type="ARBA" id="ARBA00023049"/>
    </source>
</evidence>
<evidence type="ECO:0000256" key="8">
    <source>
        <dbReference type="PIRSR" id="PIRSR001191-1"/>
    </source>
</evidence>
<protein>
    <recommendedName>
        <fullName evidence="15">Peptidase metallopeptidase domain-containing protein</fullName>
    </recommendedName>
</protein>
<dbReference type="SMART" id="SM00235">
    <property type="entry name" value="ZnMc"/>
    <property type="match status" value="1"/>
</dbReference>
<evidence type="ECO:0000313" key="17">
    <source>
        <dbReference type="Proteomes" id="UP000678393"/>
    </source>
</evidence>
<feature type="binding site" evidence="10">
    <location>
        <position position="301"/>
    </location>
    <ligand>
        <name>Ca(2+)</name>
        <dbReference type="ChEBI" id="CHEBI:29108"/>
        <label>4</label>
    </ligand>
</feature>
<feature type="binding site" evidence="10">
    <location>
        <position position="350"/>
    </location>
    <ligand>
        <name>Ca(2+)</name>
        <dbReference type="ChEBI" id="CHEBI:29108"/>
        <label>5</label>
    </ligand>
</feature>
<keyword evidence="2" id="KW-0645">Protease</keyword>
<dbReference type="GO" id="GO:0030574">
    <property type="term" value="P:collagen catabolic process"/>
    <property type="evidence" value="ECO:0007669"/>
    <property type="project" value="TreeGrafter"/>
</dbReference>
<feature type="binding site" evidence="9">
    <location>
        <position position="200"/>
    </location>
    <ligand>
        <name>Zn(2+)</name>
        <dbReference type="ChEBI" id="CHEBI:29105"/>
        <label>2</label>
        <note>catalytic</note>
    </ligand>
</feature>
<feature type="binding site" evidence="10">
    <location>
        <position position="392"/>
    </location>
    <ligand>
        <name>Ca(2+)</name>
        <dbReference type="ChEBI" id="CHEBI:29108"/>
        <label>4</label>
    </ligand>
</feature>
<evidence type="ECO:0000256" key="5">
    <source>
        <dbReference type="ARBA" id="ARBA00022801"/>
    </source>
</evidence>
<dbReference type="Proteomes" id="UP000678393">
    <property type="component" value="Unassembled WGS sequence"/>
</dbReference>
<dbReference type="GO" id="GO:0008270">
    <property type="term" value="F:zinc ion binding"/>
    <property type="evidence" value="ECO:0007669"/>
    <property type="project" value="InterPro"/>
</dbReference>
<dbReference type="Pfam" id="PF01471">
    <property type="entry name" value="PG_binding_1"/>
    <property type="match status" value="1"/>
</dbReference>
<feature type="active site" evidence="8">
    <location>
        <position position="197"/>
    </location>
</feature>
<dbReference type="InterPro" id="IPR001818">
    <property type="entry name" value="Pept_M10_metallopeptidase"/>
</dbReference>
<feature type="repeat" description="Hemopexin" evidence="13">
    <location>
        <begin position="344"/>
        <end position="390"/>
    </location>
</feature>
<feature type="binding site" evidence="10">
    <location>
        <position position="133"/>
    </location>
    <ligand>
        <name>Ca(2+)</name>
        <dbReference type="ChEBI" id="CHEBI:29108"/>
        <label>2</label>
    </ligand>
</feature>
<dbReference type="Gene3D" id="3.40.390.10">
    <property type="entry name" value="Collagenase (Catalytic Domain)"/>
    <property type="match status" value="1"/>
</dbReference>
<proteinExistence type="inferred from homology"/>
<name>A0A8S3ZNI6_9EUPU</name>
<evidence type="ECO:0000256" key="12">
    <source>
        <dbReference type="PIRSR" id="PIRSR621190-5"/>
    </source>
</evidence>
<comment type="cofactor">
    <cofactor evidence="10">
        <name>Zn(2+)</name>
        <dbReference type="ChEBI" id="CHEBI:29105"/>
    </cofactor>
    <text evidence="10">Binds 2 Zn(2+) ions per subunit.</text>
</comment>
<feature type="binding site" evidence="10">
    <location>
        <position position="348"/>
    </location>
    <ligand>
        <name>Ca(2+)</name>
        <dbReference type="ChEBI" id="CHEBI:29108"/>
        <label>4</label>
    </ligand>
</feature>
<dbReference type="SUPFAM" id="SSF55486">
    <property type="entry name" value="Metalloproteases ('zincins'), catalytic domain"/>
    <property type="match status" value="1"/>
</dbReference>
<feature type="short sequence motif" description="Cysteine switch" evidence="12">
    <location>
        <begin position="58"/>
        <end position="66"/>
    </location>
</feature>
<gene>
    <name evidence="16" type="ORF">CUNI_LOCUS14893</name>
</gene>
<evidence type="ECO:0000256" key="6">
    <source>
        <dbReference type="ARBA" id="ARBA00022833"/>
    </source>
</evidence>
<comment type="caution">
    <text evidence="16">The sequence shown here is derived from an EMBL/GenBank/DDBJ whole genome shotgun (WGS) entry which is preliminary data.</text>
</comment>
<feature type="binding site" evidence="10">
    <location>
        <position position="178"/>
    </location>
    <ligand>
        <name>Ca(2+)</name>
        <dbReference type="ChEBI" id="CHEBI:29108"/>
        <label>1</label>
    </ligand>
</feature>
<dbReference type="FunFam" id="3.40.390.10:FF:000091">
    <property type="entry name" value="Matrix metalloproteinase-16-like Protein"/>
    <property type="match status" value="1"/>
</dbReference>
<feature type="binding site" evidence="10">
    <location>
        <position position="443"/>
    </location>
    <ligand>
        <name>Ca(2+)</name>
        <dbReference type="ChEBI" id="CHEBI:29108"/>
        <label>4</label>
    </ligand>
</feature>
<feature type="binding site" evidence="10">
    <location>
        <position position="145"/>
    </location>
    <ligand>
        <name>Zn(2+)</name>
        <dbReference type="ChEBI" id="CHEBI:29105"/>
        <label>1</label>
    </ligand>
</feature>
<dbReference type="CDD" id="cd04278">
    <property type="entry name" value="ZnMc_MMP"/>
    <property type="match status" value="1"/>
</dbReference>
<dbReference type="PANTHER" id="PTHR10201:SF291">
    <property type="entry name" value="MATRIX METALLOPROTEINASE 1, ISOFORM C-RELATED"/>
    <property type="match status" value="1"/>
</dbReference>
<keyword evidence="4" id="KW-0732">Signal</keyword>